<evidence type="ECO:0000259" key="2">
    <source>
        <dbReference type="PROSITE" id="PS50110"/>
    </source>
</evidence>
<evidence type="ECO:0000256" key="1">
    <source>
        <dbReference type="PROSITE-ProRule" id="PRU00169"/>
    </source>
</evidence>
<feature type="modified residue" description="4-aspartylphosphate" evidence="1">
    <location>
        <position position="64"/>
    </location>
</feature>
<dbReference type="KEGG" id="ari:UM93_01320"/>
<dbReference type="EMBL" id="CP011005">
    <property type="protein sequence ID" value="AJT40517.1"/>
    <property type="molecule type" value="Genomic_DNA"/>
</dbReference>
<dbReference type="InterPro" id="IPR001789">
    <property type="entry name" value="Sig_transdc_resp-reg_receiver"/>
</dbReference>
<dbReference type="PROSITE" id="PS50110">
    <property type="entry name" value="RESPONSE_REGULATORY"/>
    <property type="match status" value="1"/>
</dbReference>
<feature type="domain" description="Response regulatory" evidence="2">
    <location>
        <begin position="13"/>
        <end position="129"/>
    </location>
</feature>
<dbReference type="SMART" id="SM00850">
    <property type="entry name" value="LytTR"/>
    <property type="match status" value="1"/>
</dbReference>
<dbReference type="InterPro" id="IPR007492">
    <property type="entry name" value="LytTR_DNA-bd_dom"/>
</dbReference>
<evidence type="ECO:0000313" key="4">
    <source>
        <dbReference type="EMBL" id="AJT40517.1"/>
    </source>
</evidence>
<name>A0A0D4BVS1_9MICC</name>
<feature type="domain" description="HTH LytTR-type" evidence="3">
    <location>
        <begin position="148"/>
        <end position="250"/>
    </location>
</feature>
<dbReference type="HOGENOM" id="CLU_000445_14_1_11"/>
<dbReference type="Pfam" id="PF00072">
    <property type="entry name" value="Response_reg"/>
    <property type="match status" value="1"/>
</dbReference>
<dbReference type="STRING" id="1618207.UM93_01320"/>
<dbReference type="Pfam" id="PF04397">
    <property type="entry name" value="LytTR"/>
    <property type="match status" value="1"/>
</dbReference>
<dbReference type="SUPFAM" id="SSF52172">
    <property type="entry name" value="CheY-like"/>
    <property type="match status" value="1"/>
</dbReference>
<dbReference type="PANTHER" id="PTHR37299">
    <property type="entry name" value="TRANSCRIPTIONAL REGULATOR-RELATED"/>
    <property type="match status" value="1"/>
</dbReference>
<keyword evidence="1" id="KW-0597">Phosphoprotein</keyword>
<gene>
    <name evidence="4" type="ORF">UM93_01320</name>
</gene>
<evidence type="ECO:0000313" key="5">
    <source>
        <dbReference type="Proteomes" id="UP000061839"/>
    </source>
</evidence>
<dbReference type="Proteomes" id="UP000061839">
    <property type="component" value="Chromosome"/>
</dbReference>
<dbReference type="PROSITE" id="PS50930">
    <property type="entry name" value="HTH_LYTTR"/>
    <property type="match status" value="1"/>
</dbReference>
<protein>
    <submittedName>
        <fullName evidence="4">LytR family transcriptional regulator</fullName>
    </submittedName>
</protein>
<dbReference type="Gene3D" id="2.40.50.1020">
    <property type="entry name" value="LytTr DNA-binding domain"/>
    <property type="match status" value="1"/>
</dbReference>
<proteinExistence type="predicted"/>
<dbReference type="AlphaFoldDB" id="A0A0D4BVS1"/>
<sequence>MVSVDSTPAEGLQVVVADDEQPAVDELSYLLAKDPRIGRIYPANSATEALQLLEAHPVDALFLDIHMPGLGGLELGRVISRFAKRHQPAVVFVTADEEMALEAFELAALDYLLKPVRLERLKATVQRIIEQLRPRSETEELTSSGELITVDQAGVTKMIRRSEVRYVQAQGDYARLHTPDGSYLIRVPLSELAEQWQPAGFLRVHRSYLVAMSHVQQVRLSKGSASVSIGESQLPVSRSHLPELRERMSANRLRPRG</sequence>
<organism evidence="4 5">
    <name type="scientific">Psychromicrobium lacuslunae</name>
    <dbReference type="NCBI Taxonomy" id="1618207"/>
    <lineage>
        <taxon>Bacteria</taxon>
        <taxon>Bacillati</taxon>
        <taxon>Actinomycetota</taxon>
        <taxon>Actinomycetes</taxon>
        <taxon>Micrococcales</taxon>
        <taxon>Micrococcaceae</taxon>
        <taxon>Psychromicrobium</taxon>
    </lineage>
</organism>
<dbReference type="InterPro" id="IPR046947">
    <property type="entry name" value="LytR-like"/>
</dbReference>
<dbReference type="PATRIC" id="fig|1618207.4.peg.271"/>
<dbReference type="SMART" id="SM00448">
    <property type="entry name" value="REC"/>
    <property type="match status" value="1"/>
</dbReference>
<dbReference type="RefSeq" id="WP_045073192.1">
    <property type="nucleotide sequence ID" value="NZ_CP011005.1"/>
</dbReference>
<dbReference type="PANTHER" id="PTHR37299:SF1">
    <property type="entry name" value="STAGE 0 SPORULATION PROTEIN A HOMOLOG"/>
    <property type="match status" value="1"/>
</dbReference>
<dbReference type="InterPro" id="IPR011006">
    <property type="entry name" value="CheY-like_superfamily"/>
</dbReference>
<accession>A0A0D4BVS1</accession>
<dbReference type="GO" id="GO:0000156">
    <property type="term" value="F:phosphorelay response regulator activity"/>
    <property type="evidence" value="ECO:0007669"/>
    <property type="project" value="InterPro"/>
</dbReference>
<evidence type="ECO:0000259" key="3">
    <source>
        <dbReference type="PROSITE" id="PS50930"/>
    </source>
</evidence>
<keyword evidence="5" id="KW-1185">Reference proteome</keyword>
<dbReference type="Gene3D" id="3.40.50.2300">
    <property type="match status" value="1"/>
</dbReference>
<dbReference type="GO" id="GO:0003677">
    <property type="term" value="F:DNA binding"/>
    <property type="evidence" value="ECO:0007669"/>
    <property type="project" value="InterPro"/>
</dbReference>
<reference evidence="4 5" key="1">
    <citation type="journal article" date="2015" name="Genome Announc.">
        <title>Complete Genome Sequencing of Protease-Producing Novel Arthrobacter sp. Strain IHBB 11108 Using PacBio Single-Molecule Real-Time Sequencing Technology.</title>
        <authorList>
            <person name="Kiran S."/>
            <person name="Swarnkar M.K."/>
            <person name="Pal M."/>
            <person name="Thakur R."/>
            <person name="Tewari R."/>
            <person name="Singh A.K."/>
            <person name="Gulati A."/>
        </authorList>
    </citation>
    <scope>NUCLEOTIDE SEQUENCE [LARGE SCALE GENOMIC DNA]</scope>
    <source>
        <strain evidence="4 5">IHBB 11108</strain>
    </source>
</reference>